<dbReference type="EMBL" id="CAJPWZ010002109">
    <property type="protein sequence ID" value="CAG2230883.1"/>
    <property type="molecule type" value="Genomic_DNA"/>
</dbReference>
<dbReference type="InterPro" id="IPR057251">
    <property type="entry name" value="FP_C"/>
</dbReference>
<feature type="domain" description="FP protein C-terminal" evidence="2">
    <location>
        <begin position="220"/>
        <end position="271"/>
    </location>
</feature>
<dbReference type="AlphaFoldDB" id="A0A8S3TAJ4"/>
<sequence length="338" mass="38517">MTGGGRHGRGRGSGKGRGGFKPNQSATRTSQRNRSVSAAKRQRISDSDSNVSEIADFIQSVSRDDNSIKVLVDELLKNQNIRNCLIDVFRSDVFDELQNHINTLELRLDDMEQYSRRTCLKISGIPEPETATFDEDTDSKVLSVINKMIIKHHDRKLSLRDIGRTHRIGERKKGKTRDIIIRFISYRDRALVYSNKKNLKMVNDEQDNVKKRIYVNEALTLKRATLFRKARQLKHDKLINSCWTHDGKILVRNLTKDETFQIKTEKDLTRFLKLKISSDVPETDNQARTPRPAYAKSSKSLSVSANIFRPLAGLTSTPVTSEVPLRARSSSANSNRSY</sequence>
<feature type="region of interest" description="Disordered" evidence="1">
    <location>
        <begin position="1"/>
        <end position="47"/>
    </location>
</feature>
<keyword evidence="4" id="KW-1185">Reference proteome</keyword>
<name>A0A8S3TAJ4_MYTED</name>
<protein>
    <recommendedName>
        <fullName evidence="2">FP protein C-terminal domain-containing protein</fullName>
    </recommendedName>
</protein>
<proteinExistence type="predicted"/>
<dbReference type="Gene3D" id="3.30.70.1820">
    <property type="entry name" value="L1 transposable element, RRM domain"/>
    <property type="match status" value="1"/>
</dbReference>
<accession>A0A8S3TAJ4</accession>
<gene>
    <name evidence="3" type="ORF">MEDL_43693</name>
</gene>
<feature type="compositionally biased region" description="Polar residues" evidence="1">
    <location>
        <begin position="22"/>
        <end position="36"/>
    </location>
</feature>
<organism evidence="3 4">
    <name type="scientific">Mytilus edulis</name>
    <name type="common">Blue mussel</name>
    <dbReference type="NCBI Taxonomy" id="6550"/>
    <lineage>
        <taxon>Eukaryota</taxon>
        <taxon>Metazoa</taxon>
        <taxon>Spiralia</taxon>
        <taxon>Lophotrochozoa</taxon>
        <taxon>Mollusca</taxon>
        <taxon>Bivalvia</taxon>
        <taxon>Autobranchia</taxon>
        <taxon>Pteriomorphia</taxon>
        <taxon>Mytilida</taxon>
        <taxon>Mytiloidea</taxon>
        <taxon>Mytilidae</taxon>
        <taxon>Mytilinae</taxon>
        <taxon>Mytilus</taxon>
    </lineage>
</organism>
<evidence type="ECO:0000259" key="2">
    <source>
        <dbReference type="Pfam" id="PF25298"/>
    </source>
</evidence>
<reference evidence="3" key="1">
    <citation type="submission" date="2021-03" db="EMBL/GenBank/DDBJ databases">
        <authorList>
            <person name="Bekaert M."/>
        </authorList>
    </citation>
    <scope>NUCLEOTIDE SEQUENCE</scope>
</reference>
<dbReference type="Proteomes" id="UP000683360">
    <property type="component" value="Unassembled WGS sequence"/>
</dbReference>
<dbReference type="Pfam" id="PF25298">
    <property type="entry name" value="Baculo_FP_2nd"/>
    <property type="match status" value="1"/>
</dbReference>
<feature type="compositionally biased region" description="Basic residues" evidence="1">
    <location>
        <begin position="1"/>
        <end position="14"/>
    </location>
</feature>
<dbReference type="OrthoDB" id="10046076at2759"/>
<evidence type="ECO:0000313" key="3">
    <source>
        <dbReference type="EMBL" id="CAG2230883.1"/>
    </source>
</evidence>
<comment type="caution">
    <text evidence="3">The sequence shown here is derived from an EMBL/GenBank/DDBJ whole genome shotgun (WGS) entry which is preliminary data.</text>
</comment>
<evidence type="ECO:0000256" key="1">
    <source>
        <dbReference type="SAM" id="MobiDB-lite"/>
    </source>
</evidence>
<evidence type="ECO:0000313" key="4">
    <source>
        <dbReference type="Proteomes" id="UP000683360"/>
    </source>
</evidence>